<dbReference type="STRING" id="572480.Arnit_2338"/>
<reference evidence="2 3" key="1">
    <citation type="journal article" date="2010" name="Stand. Genomic Sci.">
        <title>Complete genome sequence of Arcobacter nitrofigilis type strain (CI).</title>
        <authorList>
            <person name="Pati A."/>
            <person name="Gronow S."/>
            <person name="Lapidus A."/>
            <person name="Copeland A."/>
            <person name="Glavina Del Rio T."/>
            <person name="Nolan M."/>
            <person name="Lucas S."/>
            <person name="Tice H."/>
            <person name="Cheng J.F."/>
            <person name="Han C."/>
            <person name="Chertkov O."/>
            <person name="Bruce D."/>
            <person name="Tapia R."/>
            <person name="Goodwin L."/>
            <person name="Pitluck S."/>
            <person name="Liolios K."/>
            <person name="Ivanova N."/>
            <person name="Mavromatis K."/>
            <person name="Chen A."/>
            <person name="Palaniappan K."/>
            <person name="Land M."/>
            <person name="Hauser L."/>
            <person name="Chang Y.J."/>
            <person name="Jeffries C.D."/>
            <person name="Detter J.C."/>
            <person name="Rohde M."/>
            <person name="Goker M."/>
            <person name="Bristow J."/>
            <person name="Eisen J.A."/>
            <person name="Markowitz V."/>
            <person name="Hugenholtz P."/>
            <person name="Klenk H.P."/>
            <person name="Kyrpides N.C."/>
        </authorList>
    </citation>
    <scope>NUCLEOTIDE SEQUENCE [LARGE SCALE GENOMIC DNA]</scope>
    <source>
        <strain evidence="3">ATCC 33309 / DSM 7299 / CCUG 15893 / LMG 7604 / NCTC 12251 / CI</strain>
    </source>
</reference>
<keyword evidence="1" id="KW-0472">Membrane</keyword>
<sequence precursor="true">MFFSNSISKQNSLLIALFTYFIIIFLFFLYVKTSDVKKFDAFNKTTTIELSILLDKDSKIINKESHKEKTKTIDKVVEKSKSISAKQQNSVKSLFANVKDTNDNVIEDSVNNVVKSEVASRFKAKFEKERKSEKLSVSTLLNNVKSKASVMPSNESKNSIDPYYSKIYELLAKRWNPSLVGDDLSAKVLVIITNDGKFDYRFLKYSGNEFFDKSLTSFLNEQVNITYPEHDKGSEVKIEVIFKSER</sequence>
<dbReference type="Pfam" id="PF13103">
    <property type="entry name" value="TonB_2"/>
    <property type="match status" value="1"/>
</dbReference>
<evidence type="ECO:0008006" key="4">
    <source>
        <dbReference type="Google" id="ProtNLM"/>
    </source>
</evidence>
<accession>D5V127</accession>
<evidence type="ECO:0000313" key="2">
    <source>
        <dbReference type="EMBL" id="ADG93989.1"/>
    </source>
</evidence>
<keyword evidence="1" id="KW-1133">Transmembrane helix</keyword>
<keyword evidence="1" id="KW-0812">Transmembrane</keyword>
<proteinExistence type="predicted"/>
<dbReference type="Proteomes" id="UP000000939">
    <property type="component" value="Chromosome"/>
</dbReference>
<gene>
    <name evidence="2" type="ordered locus">Arnit_2338</name>
</gene>
<dbReference type="RefSeq" id="WP_013136134.1">
    <property type="nucleotide sequence ID" value="NC_014166.1"/>
</dbReference>
<protein>
    <recommendedName>
        <fullName evidence="4">TonB C-terminal domain-containing protein</fullName>
    </recommendedName>
</protein>
<keyword evidence="3" id="KW-1185">Reference proteome</keyword>
<dbReference type="KEGG" id="ant:Arnit_2338"/>
<organism evidence="2 3">
    <name type="scientific">Arcobacter nitrofigilis (strain ATCC 33309 / DSM 7299 / CCUG 15893 / LMG 7604 / NCTC 12251 / CI)</name>
    <name type="common">Campylobacter nitrofigilis</name>
    <dbReference type="NCBI Taxonomy" id="572480"/>
    <lineage>
        <taxon>Bacteria</taxon>
        <taxon>Pseudomonadati</taxon>
        <taxon>Campylobacterota</taxon>
        <taxon>Epsilonproteobacteria</taxon>
        <taxon>Campylobacterales</taxon>
        <taxon>Arcobacteraceae</taxon>
        <taxon>Arcobacter</taxon>
    </lineage>
</organism>
<dbReference type="EMBL" id="CP001999">
    <property type="protein sequence ID" value="ADG93989.1"/>
    <property type="molecule type" value="Genomic_DNA"/>
</dbReference>
<name>D5V127_ARCNC</name>
<dbReference type="OrthoDB" id="5372757at2"/>
<evidence type="ECO:0000256" key="1">
    <source>
        <dbReference type="SAM" id="Phobius"/>
    </source>
</evidence>
<evidence type="ECO:0000313" key="3">
    <source>
        <dbReference type="Proteomes" id="UP000000939"/>
    </source>
</evidence>
<dbReference type="eggNOG" id="COG0810">
    <property type="taxonomic scope" value="Bacteria"/>
</dbReference>
<dbReference type="HOGENOM" id="CLU_1150010_0_0_7"/>
<feature type="transmembrane region" description="Helical" evidence="1">
    <location>
        <begin position="12"/>
        <end position="31"/>
    </location>
</feature>
<dbReference type="AlphaFoldDB" id="D5V127"/>